<dbReference type="GO" id="GO:0005794">
    <property type="term" value="C:Golgi apparatus"/>
    <property type="evidence" value="ECO:0007669"/>
    <property type="project" value="TreeGrafter"/>
</dbReference>
<dbReference type="EMBL" id="CAJNOW010001748">
    <property type="protein sequence ID" value="CAF1329415.1"/>
    <property type="molecule type" value="Genomic_DNA"/>
</dbReference>
<dbReference type="InterPro" id="IPR027791">
    <property type="entry name" value="Galactosyl_T_C"/>
</dbReference>
<dbReference type="GO" id="GO:0008378">
    <property type="term" value="F:galactosyltransferase activity"/>
    <property type="evidence" value="ECO:0007669"/>
    <property type="project" value="TreeGrafter"/>
</dbReference>
<evidence type="ECO:0000256" key="12">
    <source>
        <dbReference type="SAM" id="SignalP"/>
    </source>
</evidence>
<comment type="similarity">
    <text evidence="3 11">Belongs to the glycosyltransferase 7 family.</text>
</comment>
<accession>A0A815FR54</accession>
<dbReference type="GO" id="GO:0005975">
    <property type="term" value="P:carbohydrate metabolic process"/>
    <property type="evidence" value="ECO:0007669"/>
    <property type="project" value="InterPro"/>
</dbReference>
<comment type="function">
    <text evidence="11">Catalyses the transfer of galactose onto proteins or lipids.</text>
</comment>
<keyword evidence="8" id="KW-1133">Transmembrane helix</keyword>
<feature type="chain" id="PRO_5035686661" description="Beta-1,4-galactosyltransferase" evidence="12">
    <location>
        <begin position="31"/>
        <end position="422"/>
    </location>
</feature>
<dbReference type="OrthoDB" id="10016069at2759"/>
<evidence type="ECO:0000313" key="17">
    <source>
        <dbReference type="Proteomes" id="UP000663834"/>
    </source>
</evidence>
<dbReference type="PANTHER" id="PTHR19300">
    <property type="entry name" value="BETA-1,4-GALACTOSYLTRANSFERASE"/>
    <property type="match status" value="1"/>
</dbReference>
<keyword evidence="10 11" id="KW-0325">Glycoprotein</keyword>
<dbReference type="EC" id="2.4.1.-" evidence="11"/>
<evidence type="ECO:0000256" key="8">
    <source>
        <dbReference type="ARBA" id="ARBA00022989"/>
    </source>
</evidence>
<comment type="subcellular location">
    <subcellularLocation>
        <location evidence="1">Membrane</location>
        <topology evidence="1">Single-pass type II membrane protein</topology>
    </subcellularLocation>
</comment>
<dbReference type="SUPFAM" id="SSF53448">
    <property type="entry name" value="Nucleotide-diphospho-sugar transferases"/>
    <property type="match status" value="1"/>
</dbReference>
<evidence type="ECO:0000256" key="1">
    <source>
        <dbReference type="ARBA" id="ARBA00004606"/>
    </source>
</evidence>
<evidence type="ECO:0000256" key="2">
    <source>
        <dbReference type="ARBA" id="ARBA00004922"/>
    </source>
</evidence>
<gene>
    <name evidence="16" type="ORF">CJN711_LOCUS31175</name>
    <name evidence="15" type="ORF">KQP761_LOCUS6164</name>
</gene>
<dbReference type="AlphaFoldDB" id="A0A815FR54"/>
<reference evidence="15" key="1">
    <citation type="submission" date="2021-02" db="EMBL/GenBank/DDBJ databases">
        <authorList>
            <person name="Nowell W R."/>
        </authorList>
    </citation>
    <scope>NUCLEOTIDE SEQUENCE</scope>
</reference>
<evidence type="ECO:0000256" key="3">
    <source>
        <dbReference type="ARBA" id="ARBA00005735"/>
    </source>
</evidence>
<dbReference type="GO" id="GO:0016020">
    <property type="term" value="C:membrane"/>
    <property type="evidence" value="ECO:0007669"/>
    <property type="project" value="UniProtKB-SubCell"/>
</dbReference>
<dbReference type="InterPro" id="IPR027995">
    <property type="entry name" value="Galactosyl_T_N"/>
</dbReference>
<comment type="pathway">
    <text evidence="2 11">Protein modification; protein glycosylation.</text>
</comment>
<dbReference type="PRINTS" id="PR02050">
    <property type="entry name" value="B14GALTRFASE"/>
</dbReference>
<evidence type="ECO:0000256" key="5">
    <source>
        <dbReference type="ARBA" id="ARBA00022679"/>
    </source>
</evidence>
<keyword evidence="9" id="KW-0472">Membrane</keyword>
<evidence type="ECO:0000313" key="16">
    <source>
        <dbReference type="EMBL" id="CAF1561766.1"/>
    </source>
</evidence>
<sequence>MRKIHSRRLCSPSCILIVSLILILIFTTRCQYKQENTVDNQEKNFIGSTEVISIPASTIPTKYLVVPYYEFVMRTSITCRKNKIDNPGKNPANLYPKYSKYLRGPFSYVIPSTNITFDDVEQFYIKTLVNKPKNKQMIETHFAKNITFENIPYVFKDGLWFPVGVTSAQRTAILVTLQGRYYNAKTFLLNIHAFLRRQQLTYTVMFIEQVAPVTPRFNKGRLYNTAINYLEKQSLNITCLILHDVDLIPEDDGNYYTCERNHPKHTTIRVRKLNDTRGYTRYYEFLVGGVLLLTFDMYKQFNGFSNLYWGWGGEDDDLALRFIEQKMCVVRPTYESAIYIALQHPTGKRNSARFGLLTWSTLRLYTDGYEQIESLTRIVHINQTSIVTHLQLDVDATRDHEHSASSNPIKIGGIRTIRTKPV</sequence>
<organism evidence="15 17">
    <name type="scientific">Rotaria magnacalcarata</name>
    <dbReference type="NCBI Taxonomy" id="392030"/>
    <lineage>
        <taxon>Eukaryota</taxon>
        <taxon>Metazoa</taxon>
        <taxon>Spiralia</taxon>
        <taxon>Gnathifera</taxon>
        <taxon>Rotifera</taxon>
        <taxon>Eurotatoria</taxon>
        <taxon>Bdelloidea</taxon>
        <taxon>Philodinida</taxon>
        <taxon>Philodinidae</taxon>
        <taxon>Rotaria</taxon>
    </lineage>
</organism>
<evidence type="ECO:0000256" key="7">
    <source>
        <dbReference type="ARBA" id="ARBA00022968"/>
    </source>
</evidence>
<dbReference type="UniPathway" id="UPA00378"/>
<evidence type="ECO:0000313" key="15">
    <source>
        <dbReference type="EMBL" id="CAF1329415.1"/>
    </source>
</evidence>
<dbReference type="Proteomes" id="UP000663855">
    <property type="component" value="Unassembled WGS sequence"/>
</dbReference>
<keyword evidence="7 11" id="KW-0735">Signal-anchor</keyword>
<evidence type="ECO:0000256" key="11">
    <source>
        <dbReference type="RuleBase" id="RU368121"/>
    </source>
</evidence>
<name>A0A815FR54_9BILA</name>
<dbReference type="Pfam" id="PF02709">
    <property type="entry name" value="Glyco_transf_7C"/>
    <property type="match status" value="1"/>
</dbReference>
<feature type="domain" description="Galactosyltransferase N-terminal" evidence="14">
    <location>
        <begin position="144"/>
        <end position="259"/>
    </location>
</feature>
<keyword evidence="12" id="KW-0732">Signal</keyword>
<dbReference type="PANTHER" id="PTHR19300:SF57">
    <property type="entry name" value="BETA-1,4-N-ACETYLGALACTOSAMINYLTRANSFERASE"/>
    <property type="match status" value="1"/>
</dbReference>
<keyword evidence="6" id="KW-0812">Transmembrane</keyword>
<dbReference type="Pfam" id="PF13733">
    <property type="entry name" value="Glyco_transf_7N"/>
    <property type="match status" value="1"/>
</dbReference>
<dbReference type="InterPro" id="IPR003859">
    <property type="entry name" value="Galactosyl_T"/>
</dbReference>
<dbReference type="InterPro" id="IPR029044">
    <property type="entry name" value="Nucleotide-diphossugar_trans"/>
</dbReference>
<keyword evidence="5 11" id="KW-0808">Transferase</keyword>
<protein>
    <recommendedName>
        <fullName evidence="11">Beta-1,4-galactosyltransferase</fullName>
        <ecNumber evidence="11">2.4.1.-</ecNumber>
    </recommendedName>
</protein>
<evidence type="ECO:0000256" key="10">
    <source>
        <dbReference type="ARBA" id="ARBA00023180"/>
    </source>
</evidence>
<dbReference type="EMBL" id="CAJNOV010014857">
    <property type="protein sequence ID" value="CAF1561766.1"/>
    <property type="molecule type" value="Genomic_DNA"/>
</dbReference>
<feature type="signal peptide" evidence="12">
    <location>
        <begin position="1"/>
        <end position="30"/>
    </location>
</feature>
<evidence type="ECO:0000259" key="14">
    <source>
        <dbReference type="Pfam" id="PF13733"/>
    </source>
</evidence>
<evidence type="ECO:0000256" key="9">
    <source>
        <dbReference type="ARBA" id="ARBA00023136"/>
    </source>
</evidence>
<comment type="caution">
    <text evidence="15">The sequence shown here is derived from an EMBL/GenBank/DDBJ whole genome shotgun (WGS) entry which is preliminary data.</text>
</comment>
<feature type="domain" description="Galactosyltransferase C-terminal" evidence="13">
    <location>
        <begin position="277"/>
        <end position="344"/>
    </location>
</feature>
<dbReference type="Gene3D" id="3.90.550.10">
    <property type="entry name" value="Spore Coat Polysaccharide Biosynthesis Protein SpsA, Chain A"/>
    <property type="match status" value="1"/>
</dbReference>
<keyword evidence="4 11" id="KW-0328">Glycosyltransferase</keyword>
<proteinExistence type="inferred from homology"/>
<evidence type="ECO:0000256" key="6">
    <source>
        <dbReference type="ARBA" id="ARBA00022692"/>
    </source>
</evidence>
<evidence type="ECO:0000256" key="4">
    <source>
        <dbReference type="ARBA" id="ARBA00022676"/>
    </source>
</evidence>
<dbReference type="Proteomes" id="UP000663834">
    <property type="component" value="Unassembled WGS sequence"/>
</dbReference>
<evidence type="ECO:0000259" key="13">
    <source>
        <dbReference type="Pfam" id="PF02709"/>
    </source>
</evidence>